<feature type="transmembrane region" description="Helical" evidence="1">
    <location>
        <begin position="6"/>
        <end position="26"/>
    </location>
</feature>
<accession>I1CZ59</accession>
<evidence type="ECO:0008006" key="4">
    <source>
        <dbReference type="Google" id="ProtNLM"/>
    </source>
</evidence>
<keyword evidence="3" id="KW-1185">Reference proteome</keyword>
<organism evidence="2 3">
    <name type="scientific">Saccharomonospora glauca K62</name>
    <dbReference type="NCBI Taxonomy" id="928724"/>
    <lineage>
        <taxon>Bacteria</taxon>
        <taxon>Bacillati</taxon>
        <taxon>Actinomycetota</taxon>
        <taxon>Actinomycetes</taxon>
        <taxon>Pseudonocardiales</taxon>
        <taxon>Pseudonocardiaceae</taxon>
        <taxon>Saccharomonospora</taxon>
    </lineage>
</organism>
<dbReference type="HOGENOM" id="CLU_1184364_0_0_11"/>
<reference evidence="2 3" key="1">
    <citation type="submission" date="2011-09" db="EMBL/GenBank/DDBJ databases">
        <authorList>
            <consortium name="US DOE Joint Genome Institute (JGI-PGF)"/>
            <person name="Lucas S."/>
            <person name="Han J."/>
            <person name="Lapidus A."/>
            <person name="Cheng J.-F."/>
            <person name="Goodwin L."/>
            <person name="Pitluck S."/>
            <person name="Peters L."/>
            <person name="Land M.L."/>
            <person name="Hauser L."/>
            <person name="Brambilla E."/>
            <person name="Klenk H.-P."/>
            <person name="Woyke T.J."/>
        </authorList>
    </citation>
    <scope>NUCLEOTIDE SEQUENCE [LARGE SCALE GENOMIC DNA]</scope>
    <source>
        <strain evidence="2 3">K62</strain>
    </source>
</reference>
<evidence type="ECO:0000256" key="1">
    <source>
        <dbReference type="SAM" id="Phobius"/>
    </source>
</evidence>
<dbReference type="AlphaFoldDB" id="I1CZ59"/>
<name>I1CZ59_9PSEU</name>
<keyword evidence="1" id="KW-1133">Transmembrane helix</keyword>
<dbReference type="RefSeq" id="WP_005462272.1">
    <property type="nucleotide sequence ID" value="NZ_CM001484.1"/>
</dbReference>
<dbReference type="eggNOG" id="ENOG5034AMB">
    <property type="taxonomic scope" value="Bacteria"/>
</dbReference>
<sequence length="238" mass="26109">MSVGVVVAIAVGGSVVFLGGLAWLIVRLNRMAGPKAGDRRQLAEELSRRGWKYAERDDSVVDVYNELYRKYTHPFVLDPLVGPPRATSAKDVVTGVHRGRPFLAAVLDTYHRGEYLAQRCVWVRTPAPRPALTVSRMAAAASRINDAIGTGDFKTGNPEFDEKFDVRGQDPNFTAAVMTPELVALLLSERGQFSGFMLLGDQLDVFDPIGDHCDPNQLVAALDLRCDILDRVPASVWS</sequence>
<evidence type="ECO:0000313" key="3">
    <source>
        <dbReference type="Proteomes" id="UP000005087"/>
    </source>
</evidence>
<reference evidence="3" key="2">
    <citation type="submission" date="2012-01" db="EMBL/GenBank/DDBJ databases">
        <title>Noncontiguous Finished sequence of chromosome of Saccharomonospora glauca K62.</title>
        <authorList>
            <consortium name="US DOE Joint Genome Institute"/>
            <person name="Lucas S."/>
            <person name="Han J."/>
            <person name="Lapidus A."/>
            <person name="Cheng J.-F."/>
            <person name="Goodwin L."/>
            <person name="Pitluck S."/>
            <person name="Peters L."/>
            <person name="Mikhailova N."/>
            <person name="Held B."/>
            <person name="Detter J.C."/>
            <person name="Han C."/>
            <person name="Tapia R."/>
            <person name="Land M."/>
            <person name="Hauser L."/>
            <person name="Kyrpides N."/>
            <person name="Ivanova N."/>
            <person name="Pagani I."/>
            <person name="Brambilla E.-M."/>
            <person name="Klenk H.-P."/>
            <person name="Woyke T."/>
        </authorList>
    </citation>
    <scope>NUCLEOTIDE SEQUENCE [LARGE SCALE GENOMIC DNA]</scope>
    <source>
        <strain evidence="3">K62</strain>
    </source>
</reference>
<protein>
    <recommendedName>
        <fullName evidence="4">DUF3137 domain-containing protein</fullName>
    </recommendedName>
</protein>
<evidence type="ECO:0000313" key="2">
    <source>
        <dbReference type="EMBL" id="EIE97983.1"/>
    </source>
</evidence>
<dbReference type="Proteomes" id="UP000005087">
    <property type="component" value="Chromosome"/>
</dbReference>
<dbReference type="OrthoDB" id="3812641at2"/>
<dbReference type="EMBL" id="CM001484">
    <property type="protein sequence ID" value="EIE97983.1"/>
    <property type="molecule type" value="Genomic_DNA"/>
</dbReference>
<gene>
    <name evidence="2" type="ORF">SacglDRAFT_01048</name>
</gene>
<keyword evidence="1" id="KW-0812">Transmembrane</keyword>
<keyword evidence="1" id="KW-0472">Membrane</keyword>
<proteinExistence type="predicted"/>
<dbReference type="STRING" id="928724.SacglDRAFT_01048"/>